<protein>
    <submittedName>
        <fullName evidence="1">Uncharacterized protein</fullName>
    </submittedName>
</protein>
<reference evidence="1" key="1">
    <citation type="submission" date="2020-02" db="EMBL/GenBank/DDBJ databases">
        <authorList>
            <person name="Meier V. D."/>
        </authorList>
    </citation>
    <scope>NUCLEOTIDE SEQUENCE</scope>
    <source>
        <strain evidence="1">AVDCRST_MAG93</strain>
    </source>
</reference>
<proteinExistence type="predicted"/>
<gene>
    <name evidence="1" type="ORF">AVDCRST_MAG93-777</name>
</gene>
<dbReference type="AlphaFoldDB" id="A0A6J4HN65"/>
<organism evidence="1">
    <name type="scientific">uncultured Chloroflexia bacterium</name>
    <dbReference type="NCBI Taxonomy" id="1672391"/>
    <lineage>
        <taxon>Bacteria</taxon>
        <taxon>Bacillati</taxon>
        <taxon>Chloroflexota</taxon>
        <taxon>Chloroflexia</taxon>
        <taxon>environmental samples</taxon>
    </lineage>
</organism>
<dbReference type="EMBL" id="CADCTR010000253">
    <property type="protein sequence ID" value="CAA9228444.1"/>
    <property type="molecule type" value="Genomic_DNA"/>
</dbReference>
<evidence type="ECO:0000313" key="1">
    <source>
        <dbReference type="EMBL" id="CAA9228444.1"/>
    </source>
</evidence>
<name>A0A6J4HN65_9CHLR</name>
<accession>A0A6J4HN65</accession>
<sequence>QMVDAQLFWRWTVPAIEGSAQLLLKALFCGETRCAFGALG</sequence>
<feature type="non-terminal residue" evidence="1">
    <location>
        <position position="1"/>
    </location>
</feature>